<evidence type="ECO:0000256" key="1">
    <source>
        <dbReference type="SAM" id="Coils"/>
    </source>
</evidence>
<dbReference type="AlphaFoldDB" id="A0A6C0DF95"/>
<reference evidence="2" key="1">
    <citation type="journal article" date="2020" name="Nature">
        <title>Giant virus diversity and host interactions through global metagenomics.</title>
        <authorList>
            <person name="Schulz F."/>
            <person name="Roux S."/>
            <person name="Paez-Espino D."/>
            <person name="Jungbluth S."/>
            <person name="Walsh D.A."/>
            <person name="Denef V.J."/>
            <person name="McMahon K.D."/>
            <person name="Konstantinidis K.T."/>
            <person name="Eloe-Fadrosh E.A."/>
            <person name="Kyrpides N.C."/>
            <person name="Woyke T."/>
        </authorList>
    </citation>
    <scope>NUCLEOTIDE SEQUENCE</scope>
    <source>
        <strain evidence="2">GVMAG-M-3300023174-144</strain>
    </source>
</reference>
<keyword evidence="1" id="KW-0175">Coiled coil</keyword>
<organism evidence="2">
    <name type="scientific">viral metagenome</name>
    <dbReference type="NCBI Taxonomy" id="1070528"/>
    <lineage>
        <taxon>unclassified sequences</taxon>
        <taxon>metagenomes</taxon>
        <taxon>organismal metagenomes</taxon>
    </lineage>
</organism>
<proteinExistence type="predicted"/>
<sequence>MEKITKKMVEKMNQQLLEVEEKRKMKNKLQAQTINNEYKNDMLLTDSMLRKQQYNIKVLEKNINNLTMKTILYTQRLTADFCVKYIMNENYASCVEDTFICIGDVLHAQKHLTRASIYEAYNKLDGKYDGETYLEK</sequence>
<accession>A0A6C0DF95</accession>
<feature type="coiled-coil region" evidence="1">
    <location>
        <begin position="9"/>
        <end position="69"/>
    </location>
</feature>
<protein>
    <submittedName>
        <fullName evidence="2">Uncharacterized protein</fullName>
    </submittedName>
</protein>
<evidence type="ECO:0000313" key="2">
    <source>
        <dbReference type="EMBL" id="QHT15187.1"/>
    </source>
</evidence>
<dbReference type="EMBL" id="MN739602">
    <property type="protein sequence ID" value="QHT15187.1"/>
    <property type="molecule type" value="Genomic_DNA"/>
</dbReference>
<name>A0A6C0DF95_9ZZZZ</name>